<name>A0A0F9WFH3_9ZZZZ</name>
<gene>
    <name evidence="1" type="ORF">LCGC14_0363720</name>
</gene>
<proteinExistence type="predicted"/>
<sequence length="91" mass="10692">MAFNNPRLTKKERKALPIYWRDSPNWKPREEVVVDAQLRKALTWAYQEIMELATHFHELPHKDGVLRAGVETAAEELVERARLVGVEPWEE</sequence>
<dbReference type="AlphaFoldDB" id="A0A0F9WFH3"/>
<accession>A0A0F9WFH3</accession>
<comment type="caution">
    <text evidence="1">The sequence shown here is derived from an EMBL/GenBank/DDBJ whole genome shotgun (WGS) entry which is preliminary data.</text>
</comment>
<protein>
    <submittedName>
        <fullName evidence="1">Uncharacterized protein</fullName>
    </submittedName>
</protein>
<evidence type="ECO:0000313" key="1">
    <source>
        <dbReference type="EMBL" id="KKN77033.1"/>
    </source>
</evidence>
<organism evidence="1">
    <name type="scientific">marine sediment metagenome</name>
    <dbReference type="NCBI Taxonomy" id="412755"/>
    <lineage>
        <taxon>unclassified sequences</taxon>
        <taxon>metagenomes</taxon>
        <taxon>ecological metagenomes</taxon>
    </lineage>
</organism>
<dbReference type="EMBL" id="LAZR01000285">
    <property type="protein sequence ID" value="KKN77033.1"/>
    <property type="molecule type" value="Genomic_DNA"/>
</dbReference>
<reference evidence="1" key="1">
    <citation type="journal article" date="2015" name="Nature">
        <title>Complex archaea that bridge the gap between prokaryotes and eukaryotes.</title>
        <authorList>
            <person name="Spang A."/>
            <person name="Saw J.H."/>
            <person name="Jorgensen S.L."/>
            <person name="Zaremba-Niedzwiedzka K."/>
            <person name="Martijn J."/>
            <person name="Lind A.E."/>
            <person name="van Eijk R."/>
            <person name="Schleper C."/>
            <person name="Guy L."/>
            <person name="Ettema T.J."/>
        </authorList>
    </citation>
    <scope>NUCLEOTIDE SEQUENCE</scope>
</reference>